<evidence type="ECO:0000256" key="2">
    <source>
        <dbReference type="ARBA" id="ARBA00023315"/>
    </source>
</evidence>
<gene>
    <name evidence="3" type="ORF">CKAN_02229800</name>
</gene>
<keyword evidence="1 3" id="KW-0808">Transferase</keyword>
<keyword evidence="4" id="KW-1185">Reference proteome</keyword>
<organism evidence="3 4">
    <name type="scientific">Cinnamomum micranthum f. kanehirae</name>
    <dbReference type="NCBI Taxonomy" id="337451"/>
    <lineage>
        <taxon>Eukaryota</taxon>
        <taxon>Viridiplantae</taxon>
        <taxon>Streptophyta</taxon>
        <taxon>Embryophyta</taxon>
        <taxon>Tracheophyta</taxon>
        <taxon>Spermatophyta</taxon>
        <taxon>Magnoliopsida</taxon>
        <taxon>Magnoliidae</taxon>
        <taxon>Laurales</taxon>
        <taxon>Lauraceae</taxon>
        <taxon>Cinnamomum</taxon>
    </lineage>
</organism>
<accession>A0A443PQL3</accession>
<name>A0A443PQL3_9MAGN</name>
<proteinExistence type="predicted"/>
<dbReference type="Pfam" id="PF02458">
    <property type="entry name" value="Transferase"/>
    <property type="match status" value="2"/>
</dbReference>
<comment type="caution">
    <text evidence="3">The sequence shown here is derived from an EMBL/GenBank/DDBJ whole genome shotgun (WGS) entry which is preliminary data.</text>
</comment>
<dbReference type="AlphaFoldDB" id="A0A443PQL3"/>
<dbReference type="Gene3D" id="3.30.559.10">
    <property type="entry name" value="Chloramphenicol acetyltransferase-like domain"/>
    <property type="match status" value="3"/>
</dbReference>
<dbReference type="GO" id="GO:0016747">
    <property type="term" value="F:acyltransferase activity, transferring groups other than amino-acyl groups"/>
    <property type="evidence" value="ECO:0007669"/>
    <property type="project" value="UniProtKB-ARBA"/>
</dbReference>
<dbReference type="STRING" id="337451.A0A443PQL3"/>
<dbReference type="Proteomes" id="UP000283530">
    <property type="component" value="Unassembled WGS sequence"/>
</dbReference>
<dbReference type="PANTHER" id="PTHR31625">
    <property type="match status" value="1"/>
</dbReference>
<protein>
    <submittedName>
        <fullName evidence="3">Transferase domain-containing protein</fullName>
    </submittedName>
</protein>
<reference evidence="3 4" key="1">
    <citation type="journal article" date="2019" name="Nat. Plants">
        <title>Stout camphor tree genome fills gaps in understanding of flowering plant genome evolution.</title>
        <authorList>
            <person name="Chaw S.M."/>
            <person name="Liu Y.C."/>
            <person name="Wu Y.W."/>
            <person name="Wang H.Y."/>
            <person name="Lin C.I."/>
            <person name="Wu C.S."/>
            <person name="Ke H.M."/>
            <person name="Chang L.Y."/>
            <person name="Hsu C.Y."/>
            <person name="Yang H.T."/>
            <person name="Sudianto E."/>
            <person name="Hsu M.H."/>
            <person name="Wu K.P."/>
            <person name="Wang L.N."/>
            <person name="Leebens-Mack J.H."/>
            <person name="Tsai I.J."/>
        </authorList>
    </citation>
    <scope>NUCLEOTIDE SEQUENCE [LARGE SCALE GENOMIC DNA]</scope>
    <source>
        <strain evidence="4">cv. Chaw 1501</strain>
        <tissue evidence="3">Young leaves</tissue>
    </source>
</reference>
<sequence>MEVIQKLKVVEVLRVSPPSGSVPETSLPLTFFDVFWMRIPPVQRLFFYEFSESNTITTAHFLQSLLPNLKHSLSLTLQLFYPLSANLRLSPQTDEYEIHYVDGDSVSLTVAESTAEIFHQLVADKPKDTKGFYPLVPNLPTSSSLLALQVTLFPKAGISIGICFHHVAADGRSLTHFMKSWSSINKTGDLSSIAPLPSYNRAVIKDPGALKKMFTDQMAQIKFEKSVERTRVDDPARATFVLTRCDIERLRKRVTPRVDPDRIRFSTFALACGDEVVCFSFWADCRTRLNPPVPDTYFGNCIASVFAEANGRNLGGDEGLVTAAEAIGRAVERLGDGVLRGAENWIPKYASMANKRIILVAGSPRFRVYETDFGWGRPRKTEVVSIDRTEGVYIGDSRDEEGGIEFGLVTLFPNSGICIGYCLHHAVADGRSVTQFMKSWSSINRAGDASLIATFPSLRQGFG</sequence>
<keyword evidence="2" id="KW-0012">Acyltransferase</keyword>
<evidence type="ECO:0000313" key="4">
    <source>
        <dbReference type="Proteomes" id="UP000283530"/>
    </source>
</evidence>
<evidence type="ECO:0000313" key="3">
    <source>
        <dbReference type="EMBL" id="RWR93064.1"/>
    </source>
</evidence>
<evidence type="ECO:0000256" key="1">
    <source>
        <dbReference type="ARBA" id="ARBA00022679"/>
    </source>
</evidence>
<dbReference type="InterPro" id="IPR051504">
    <property type="entry name" value="Plant_metabolite_acyltrans"/>
</dbReference>
<dbReference type="EMBL" id="QPKB01000009">
    <property type="protein sequence ID" value="RWR93064.1"/>
    <property type="molecule type" value="Genomic_DNA"/>
</dbReference>
<dbReference type="InterPro" id="IPR023213">
    <property type="entry name" value="CAT-like_dom_sf"/>
</dbReference>
<dbReference type="OrthoDB" id="1862401at2759"/>